<dbReference type="CDD" id="cd02781">
    <property type="entry name" value="MopB_CT_Acetylene-hydratase"/>
    <property type="match status" value="1"/>
</dbReference>
<dbReference type="SMART" id="SM00926">
    <property type="entry name" value="Molybdop_Fe4S4"/>
    <property type="match status" value="1"/>
</dbReference>
<dbReference type="eggNOG" id="COG0243">
    <property type="taxonomic scope" value="Bacteria"/>
</dbReference>
<reference evidence="9 10" key="2">
    <citation type="journal article" date="2015" name="J. Bacteriol.">
        <title>Genomic, proteomic, and biochemical analysis of the organohalide respiratory pathway in Desulfitobacterium dehalogenans.</title>
        <authorList>
            <person name="Kruse T."/>
            <person name="van de Pas B.A."/>
            <person name="Atteia A."/>
            <person name="Krab K."/>
            <person name="Hagen W.R."/>
            <person name="Goodwin L."/>
            <person name="Chain P."/>
            <person name="Boeren S."/>
            <person name="Maphosa F."/>
            <person name="Schraa G."/>
            <person name="de Vos W.M."/>
            <person name="van der Oost J."/>
            <person name="Smidt H."/>
            <person name="Stams A.J."/>
        </authorList>
    </citation>
    <scope>NUCLEOTIDE SEQUENCE [LARGE SCALE GENOMIC DNA]</scope>
    <source>
        <strain evidence="10">ATCC 51507 / DSM 9161 / JW/IU-DC1</strain>
    </source>
</reference>
<comment type="similarity">
    <text evidence="2">Belongs to the prokaryotic molybdopterin-containing oxidoreductase family.</text>
</comment>
<dbReference type="EMBL" id="CP003348">
    <property type="protein sequence ID" value="AFL99953.1"/>
    <property type="molecule type" value="Genomic_DNA"/>
</dbReference>
<dbReference type="Gene3D" id="2.40.40.20">
    <property type="match status" value="1"/>
</dbReference>
<dbReference type="InterPro" id="IPR009010">
    <property type="entry name" value="Asp_de-COase-like_dom_sf"/>
</dbReference>
<sequence length="770" mass="87337">MPASIIPKPDGGKVVKTNCFECHAKCGVLAHVDSSGTLVKVEGNPEDPRNQGRLCPKGRSAVQILNDPHRVNYPLKRVGKRGEGKWERISWDEAMDTIEKRLKEYKKNFGGESVVFGQGTGRGTNQWNHRLGNTLGVNHWCSPAHICLLPLMTTSLYMFGMLPIWDGCDFERSQCMVFWGSNLVWTEATISAGEVGRSRNRGAKIIVIDPNYEHPLASRADHFLPVRPGSDSALAMAWINVIIEEDLYDHDFVKKWTNAPMLIDAETLDPITEAAFKKEGNKGQLMIWDEMTHSPQPIGSTTASPALNITQEITLTDGRKITVTTAWQILRQRAAAMPPEKAAKLCWLETDKIKEAARMYATTKPGAITVFQGIEEHTNSKHTIQAINTIMAITGNIDVYGGNMWVPFWNEMLGPRLAGMPPESHAQKRLSNFKHYPNSHPTQVWDAILTGKPYPIKAYISVQGNPISWSENSNKVVEALHKLDFLVVMDYFMSPTANLADIVLPSAHWTERDYIADELCGRWFFGQQKAVEPLYERRSDITFMRELGRRLDPKWWPWKTNEELFDFQLEPYKITWAELKEQWIFENTPFIEKRYEQNGFPTPSQKLEIYSLIFKSTDSDPLPDYEEPAESPYSQPGVAKDYPFILTTGRRYPNYYHSAYRGIPYLRELAPEPRVFINSETAKKLGIGENEEVWIESPHGKIKMKAQLTDGIHQRVIALPHGWWQACPELGLPGYPDNIANANCLISDKYHDKDLGTPGSRSSLCKVYKA</sequence>
<dbReference type="RefSeq" id="WP_014793443.1">
    <property type="nucleotide sequence ID" value="NC_018017.1"/>
</dbReference>
<protein>
    <submittedName>
        <fullName evidence="9">Anaerobic dehydrogenase, typically selenocysteine-containing</fullName>
    </submittedName>
</protein>
<name>I4A7L9_DESDJ</name>
<keyword evidence="3" id="KW-0500">Molybdenum</keyword>
<dbReference type="OrthoDB" id="9810782at2"/>
<dbReference type="PANTHER" id="PTHR43742">
    <property type="entry name" value="TRIMETHYLAMINE-N-OXIDE REDUCTASE"/>
    <property type="match status" value="1"/>
</dbReference>
<reference evidence="10" key="1">
    <citation type="submission" date="2012-06" db="EMBL/GenBank/DDBJ databases">
        <title>Complete sequence of Desulfitobacterium dehalogenans ATCC 51507.</title>
        <authorList>
            <person name="Lucas S."/>
            <person name="Han J."/>
            <person name="Lapidus A."/>
            <person name="Cheng J.-F."/>
            <person name="Goodwin L."/>
            <person name="Pitluck S."/>
            <person name="Peters L."/>
            <person name="Ovchinnikova G."/>
            <person name="Teshima H."/>
            <person name="Detter J.C."/>
            <person name="Han C."/>
            <person name="Tapia R."/>
            <person name="Land M."/>
            <person name="Hauser L."/>
            <person name="Kyrpides N."/>
            <person name="Ivanova N."/>
            <person name="Pagani I."/>
            <person name="Kruse T."/>
            <person name="de Vos W.M."/>
            <person name="Smidt H."/>
            <person name="Woyke T."/>
        </authorList>
    </citation>
    <scope>NUCLEOTIDE SEQUENCE [LARGE SCALE GENOMIC DNA]</scope>
    <source>
        <strain evidence="10">ATCC 51507 / DSM 9161 / JW/IU-DC1</strain>
    </source>
</reference>
<dbReference type="Pfam" id="PF01568">
    <property type="entry name" value="Molydop_binding"/>
    <property type="match status" value="1"/>
</dbReference>
<dbReference type="InterPro" id="IPR006655">
    <property type="entry name" value="Mopterin_OxRdtase_prok_CS"/>
</dbReference>
<organism evidence="9 10">
    <name type="scientific">Desulfitobacterium dehalogenans (strain ATCC 51507 / DSM 9161 / JW/IU-DC1)</name>
    <dbReference type="NCBI Taxonomy" id="756499"/>
    <lineage>
        <taxon>Bacteria</taxon>
        <taxon>Bacillati</taxon>
        <taxon>Bacillota</taxon>
        <taxon>Clostridia</taxon>
        <taxon>Eubacteriales</taxon>
        <taxon>Desulfitobacteriaceae</taxon>
        <taxon>Desulfitobacterium</taxon>
    </lineage>
</organism>
<evidence type="ECO:0000313" key="9">
    <source>
        <dbReference type="EMBL" id="AFL99953.1"/>
    </source>
</evidence>
<evidence type="ECO:0000256" key="6">
    <source>
        <dbReference type="ARBA" id="ARBA00023004"/>
    </source>
</evidence>
<evidence type="ECO:0000256" key="4">
    <source>
        <dbReference type="ARBA" id="ARBA00022723"/>
    </source>
</evidence>
<dbReference type="Pfam" id="PF00384">
    <property type="entry name" value="Molybdopterin"/>
    <property type="match status" value="1"/>
</dbReference>
<dbReference type="PROSITE" id="PS51669">
    <property type="entry name" value="4FE4S_MOW_BIS_MGD"/>
    <property type="match status" value="1"/>
</dbReference>
<dbReference type="Proteomes" id="UP000006053">
    <property type="component" value="Chromosome"/>
</dbReference>
<accession>I4A7L9</accession>
<dbReference type="STRING" id="756499.Desde_1546"/>
<dbReference type="GO" id="GO:0043546">
    <property type="term" value="F:molybdopterin cofactor binding"/>
    <property type="evidence" value="ECO:0007669"/>
    <property type="project" value="InterPro"/>
</dbReference>
<dbReference type="InterPro" id="IPR006656">
    <property type="entry name" value="Mopterin_OxRdtase"/>
</dbReference>
<dbReference type="SUPFAM" id="SSF50692">
    <property type="entry name" value="ADC-like"/>
    <property type="match status" value="1"/>
</dbReference>
<proteinExistence type="inferred from homology"/>
<dbReference type="Gene3D" id="2.20.25.90">
    <property type="entry name" value="ADC-like domains"/>
    <property type="match status" value="1"/>
</dbReference>
<evidence type="ECO:0000259" key="8">
    <source>
        <dbReference type="PROSITE" id="PS51669"/>
    </source>
</evidence>
<gene>
    <name evidence="9" type="ordered locus">Desde_1546</name>
</gene>
<dbReference type="KEGG" id="ddh:Desde_1546"/>
<evidence type="ECO:0000256" key="3">
    <source>
        <dbReference type="ARBA" id="ARBA00022505"/>
    </source>
</evidence>
<dbReference type="GO" id="GO:0046872">
    <property type="term" value="F:metal ion binding"/>
    <property type="evidence" value="ECO:0007669"/>
    <property type="project" value="UniProtKB-KW"/>
</dbReference>
<evidence type="ECO:0000313" key="10">
    <source>
        <dbReference type="Proteomes" id="UP000006053"/>
    </source>
</evidence>
<dbReference type="InterPro" id="IPR006963">
    <property type="entry name" value="Mopterin_OxRdtase_4Fe-4S_dom"/>
</dbReference>
<feature type="domain" description="4Fe-4S Mo/W bis-MGD-type" evidence="8">
    <location>
        <begin position="12"/>
        <end position="69"/>
    </location>
</feature>
<evidence type="ECO:0000256" key="1">
    <source>
        <dbReference type="ARBA" id="ARBA00001942"/>
    </source>
</evidence>
<dbReference type="Gene3D" id="3.40.228.10">
    <property type="entry name" value="Dimethylsulfoxide Reductase, domain 2"/>
    <property type="match status" value="1"/>
</dbReference>
<dbReference type="GO" id="GO:0016491">
    <property type="term" value="F:oxidoreductase activity"/>
    <property type="evidence" value="ECO:0007669"/>
    <property type="project" value="UniProtKB-KW"/>
</dbReference>
<dbReference type="HOGENOM" id="CLU_000422_13_3_9"/>
<dbReference type="PROSITE" id="PS00932">
    <property type="entry name" value="MOLYBDOPTERIN_PROK_3"/>
    <property type="match status" value="1"/>
</dbReference>
<keyword evidence="4" id="KW-0479">Metal-binding</keyword>
<dbReference type="GO" id="GO:0051536">
    <property type="term" value="F:iron-sulfur cluster binding"/>
    <property type="evidence" value="ECO:0007669"/>
    <property type="project" value="UniProtKB-KW"/>
</dbReference>
<dbReference type="InterPro" id="IPR037949">
    <property type="entry name" value="MopB_CT_Acetylene-hydratase"/>
</dbReference>
<dbReference type="InterPro" id="IPR050612">
    <property type="entry name" value="Prok_Mopterin_Oxidored"/>
</dbReference>
<keyword evidence="7" id="KW-0411">Iron-sulfur</keyword>
<dbReference type="SUPFAM" id="SSF53706">
    <property type="entry name" value="Formate dehydrogenase/DMSO reductase, domains 1-3"/>
    <property type="match status" value="1"/>
</dbReference>
<dbReference type="InterPro" id="IPR006657">
    <property type="entry name" value="MoPterin_dinucl-bd_dom"/>
</dbReference>
<dbReference type="Pfam" id="PF04879">
    <property type="entry name" value="Molybdop_Fe4S4"/>
    <property type="match status" value="1"/>
</dbReference>
<evidence type="ECO:0000256" key="7">
    <source>
        <dbReference type="ARBA" id="ARBA00023014"/>
    </source>
</evidence>
<keyword evidence="5" id="KW-0560">Oxidoreductase</keyword>
<keyword evidence="6" id="KW-0408">Iron</keyword>
<keyword evidence="10" id="KW-1185">Reference proteome</keyword>
<evidence type="ECO:0000256" key="2">
    <source>
        <dbReference type="ARBA" id="ARBA00010312"/>
    </source>
</evidence>
<comment type="cofactor">
    <cofactor evidence="1">
        <name>Mo-bis(molybdopterin guanine dinucleotide)</name>
        <dbReference type="ChEBI" id="CHEBI:60539"/>
    </cofactor>
</comment>
<dbReference type="AlphaFoldDB" id="I4A7L9"/>
<dbReference type="GO" id="GO:0018818">
    <property type="term" value="F:acetylene hydratase activity"/>
    <property type="evidence" value="ECO:0007669"/>
    <property type="project" value="InterPro"/>
</dbReference>
<dbReference type="Gene3D" id="3.40.50.740">
    <property type="match status" value="1"/>
</dbReference>
<evidence type="ECO:0000256" key="5">
    <source>
        <dbReference type="ARBA" id="ARBA00023002"/>
    </source>
</evidence>